<organism evidence="3 4">
    <name type="scientific">Cellulosimicrobium composti</name>
    <dbReference type="NCBI Taxonomy" id="2672572"/>
    <lineage>
        <taxon>Bacteria</taxon>
        <taxon>Bacillati</taxon>
        <taxon>Actinomycetota</taxon>
        <taxon>Actinomycetes</taxon>
        <taxon>Micrococcales</taxon>
        <taxon>Promicromonosporaceae</taxon>
        <taxon>Cellulosimicrobium</taxon>
    </lineage>
</organism>
<dbReference type="Pfam" id="PF07883">
    <property type="entry name" value="Cupin_2"/>
    <property type="match status" value="1"/>
</dbReference>
<dbReference type="InterPro" id="IPR013096">
    <property type="entry name" value="Cupin_2"/>
</dbReference>
<reference evidence="3 4" key="1">
    <citation type="submission" date="2019-11" db="EMBL/GenBank/DDBJ databases">
        <title>Cellulosimicrobium composti sp. nov. isolated from a compost.</title>
        <authorList>
            <person name="Yang Y."/>
        </authorList>
    </citation>
    <scope>NUCLEOTIDE SEQUENCE [LARGE SCALE GENOMIC DNA]</scope>
    <source>
        <strain evidence="3 4">BIT-GX5</strain>
    </source>
</reference>
<evidence type="ECO:0000256" key="1">
    <source>
        <dbReference type="SAM" id="MobiDB-lite"/>
    </source>
</evidence>
<comment type="caution">
    <text evidence="3">The sequence shown here is derived from an EMBL/GenBank/DDBJ whole genome shotgun (WGS) entry which is preliminary data.</text>
</comment>
<dbReference type="InterPro" id="IPR014710">
    <property type="entry name" value="RmlC-like_jellyroll"/>
</dbReference>
<dbReference type="AlphaFoldDB" id="A0A6N7ZIQ9"/>
<dbReference type="PANTHER" id="PTHR36440:SF1">
    <property type="entry name" value="PUTATIVE (AFU_ORTHOLOGUE AFUA_8G07350)-RELATED"/>
    <property type="match status" value="1"/>
</dbReference>
<accession>A0A6N7ZIQ9</accession>
<evidence type="ECO:0000259" key="2">
    <source>
        <dbReference type="Pfam" id="PF07883"/>
    </source>
</evidence>
<evidence type="ECO:0000313" key="4">
    <source>
        <dbReference type="Proteomes" id="UP000440668"/>
    </source>
</evidence>
<dbReference type="InterPro" id="IPR011051">
    <property type="entry name" value="RmlC_Cupin_sf"/>
</dbReference>
<dbReference type="EMBL" id="WMKA01000018">
    <property type="protein sequence ID" value="MTG89210.1"/>
    <property type="molecule type" value="Genomic_DNA"/>
</dbReference>
<proteinExistence type="predicted"/>
<feature type="domain" description="Cupin type-2" evidence="2">
    <location>
        <begin position="35"/>
        <end position="103"/>
    </location>
</feature>
<dbReference type="Proteomes" id="UP000440668">
    <property type="component" value="Unassembled WGS sequence"/>
</dbReference>
<protein>
    <submittedName>
        <fullName evidence="3">Cupin domain-containing protein</fullName>
    </submittedName>
</protein>
<name>A0A6N7ZIQ9_9MICO</name>
<feature type="region of interest" description="Disordered" evidence="1">
    <location>
        <begin position="129"/>
        <end position="148"/>
    </location>
</feature>
<dbReference type="SUPFAM" id="SSF51182">
    <property type="entry name" value="RmlC-like cupins"/>
    <property type="match status" value="1"/>
</dbReference>
<dbReference type="RefSeq" id="WP_155099072.1">
    <property type="nucleotide sequence ID" value="NZ_WMKA01000018.1"/>
</dbReference>
<dbReference type="Gene3D" id="2.60.120.10">
    <property type="entry name" value="Jelly Rolls"/>
    <property type="match status" value="1"/>
</dbReference>
<evidence type="ECO:0000313" key="3">
    <source>
        <dbReference type="EMBL" id="MTG89210.1"/>
    </source>
</evidence>
<dbReference type="InterPro" id="IPR053146">
    <property type="entry name" value="QDO-like"/>
</dbReference>
<gene>
    <name evidence="3" type="ORF">GJV82_09665</name>
</gene>
<sequence length="148" mass="16395">MTHTDTRTIALGANGSTVEILARPTQTGGAASLYRWRLAPTSRGPAPHRHTTFDETFVVETGEIDYYDGTTWRTLRPGDTAHAPRGGVHALRKTRPEPATVLMLLTPGVPREDYFAALATTDEHDLPQLHARHDNHPADEHPADEHHR</sequence>
<dbReference type="PANTHER" id="PTHR36440">
    <property type="entry name" value="PUTATIVE (AFU_ORTHOLOGUE AFUA_8G07350)-RELATED"/>
    <property type="match status" value="1"/>
</dbReference>